<gene>
    <name evidence="2" type="ORF">QVD17_00170</name>
</gene>
<feature type="transmembrane region" description="Helical" evidence="1">
    <location>
        <begin position="60"/>
        <end position="84"/>
    </location>
</feature>
<dbReference type="AlphaFoldDB" id="A0AAD8L2U0"/>
<dbReference type="Proteomes" id="UP001229421">
    <property type="component" value="Unassembled WGS sequence"/>
</dbReference>
<evidence type="ECO:0000313" key="2">
    <source>
        <dbReference type="EMBL" id="KAK1434429.1"/>
    </source>
</evidence>
<name>A0AAD8L2U0_TARER</name>
<keyword evidence="3" id="KW-1185">Reference proteome</keyword>
<protein>
    <submittedName>
        <fullName evidence="2">Uncharacterized protein</fullName>
    </submittedName>
</protein>
<sequence>MQPLKGPRFPHVTLSLRVLPLYIIHFSDLICFSNRLSFDLCDIVLIVCLLICVSSNRMILLLIVGVQFSCCQIICYVFTLPAWFCDHR</sequence>
<proteinExistence type="predicted"/>
<evidence type="ECO:0000256" key="1">
    <source>
        <dbReference type="SAM" id="Phobius"/>
    </source>
</evidence>
<keyword evidence="1" id="KW-0812">Transmembrane</keyword>
<feature type="transmembrane region" description="Helical" evidence="1">
    <location>
        <begin position="36"/>
        <end position="53"/>
    </location>
</feature>
<reference evidence="2" key="1">
    <citation type="journal article" date="2023" name="bioRxiv">
        <title>Improved chromosome-level genome assembly for marigold (Tagetes erecta).</title>
        <authorList>
            <person name="Jiang F."/>
            <person name="Yuan L."/>
            <person name="Wang S."/>
            <person name="Wang H."/>
            <person name="Xu D."/>
            <person name="Wang A."/>
            <person name="Fan W."/>
        </authorList>
    </citation>
    <scope>NUCLEOTIDE SEQUENCE</scope>
    <source>
        <strain evidence="2">WSJ</strain>
        <tissue evidence="2">Leaf</tissue>
    </source>
</reference>
<accession>A0AAD8L2U0</accession>
<dbReference type="EMBL" id="JAUHHV010000001">
    <property type="protein sequence ID" value="KAK1434429.1"/>
    <property type="molecule type" value="Genomic_DNA"/>
</dbReference>
<comment type="caution">
    <text evidence="2">The sequence shown here is derived from an EMBL/GenBank/DDBJ whole genome shotgun (WGS) entry which is preliminary data.</text>
</comment>
<evidence type="ECO:0000313" key="3">
    <source>
        <dbReference type="Proteomes" id="UP001229421"/>
    </source>
</evidence>
<keyword evidence="1" id="KW-0472">Membrane</keyword>
<keyword evidence="1" id="KW-1133">Transmembrane helix</keyword>
<organism evidence="2 3">
    <name type="scientific">Tagetes erecta</name>
    <name type="common">African marigold</name>
    <dbReference type="NCBI Taxonomy" id="13708"/>
    <lineage>
        <taxon>Eukaryota</taxon>
        <taxon>Viridiplantae</taxon>
        <taxon>Streptophyta</taxon>
        <taxon>Embryophyta</taxon>
        <taxon>Tracheophyta</taxon>
        <taxon>Spermatophyta</taxon>
        <taxon>Magnoliopsida</taxon>
        <taxon>eudicotyledons</taxon>
        <taxon>Gunneridae</taxon>
        <taxon>Pentapetalae</taxon>
        <taxon>asterids</taxon>
        <taxon>campanulids</taxon>
        <taxon>Asterales</taxon>
        <taxon>Asteraceae</taxon>
        <taxon>Asteroideae</taxon>
        <taxon>Heliantheae alliance</taxon>
        <taxon>Tageteae</taxon>
        <taxon>Tagetes</taxon>
    </lineage>
</organism>